<keyword evidence="5" id="KW-1185">Reference proteome</keyword>
<proteinExistence type="predicted"/>
<dbReference type="PANTHER" id="PTHR43877">
    <property type="entry name" value="AMINOALKYLPHOSPHONATE N-ACETYLTRANSFERASE-RELATED-RELATED"/>
    <property type="match status" value="1"/>
</dbReference>
<reference evidence="4" key="1">
    <citation type="submission" date="2023-07" db="EMBL/GenBank/DDBJ databases">
        <title>Genomic Encyclopedia of Type Strains, Phase IV (KMG-IV): sequencing the most valuable type-strain genomes for metagenomic binning, comparative biology and taxonomic classification.</title>
        <authorList>
            <person name="Goeker M."/>
        </authorList>
    </citation>
    <scope>NUCLEOTIDE SEQUENCE</scope>
    <source>
        <strain evidence="4">DSM 21202</strain>
    </source>
</reference>
<name>A0AAE3VT12_9HYPH</name>
<sequence length="179" mass="19541">MAQAVHISILAPAAFDARMGDLASLLLACVEDGASVNFILPFTEPQALAYWEAKVRAPVQSGARIVWIAETGGRIVGTVQLDIDTPPNQPHRAEVTKLLVHPEARRQGIARRLMQTLEAHAAGLGRTLLTLDTRTGDKAEPLYSSLGFVTVGTIPRFCRDTIEERWDATTLMYKHLDAA</sequence>
<dbReference type="AlphaFoldDB" id="A0AAE3VT12"/>
<dbReference type="Pfam" id="PF00583">
    <property type="entry name" value="Acetyltransf_1"/>
    <property type="match status" value="1"/>
</dbReference>
<dbReference type="EMBL" id="JAUSUL010000004">
    <property type="protein sequence ID" value="MDQ0317061.1"/>
    <property type="molecule type" value="Genomic_DNA"/>
</dbReference>
<dbReference type="SUPFAM" id="SSF55729">
    <property type="entry name" value="Acyl-CoA N-acyltransferases (Nat)"/>
    <property type="match status" value="1"/>
</dbReference>
<evidence type="ECO:0000256" key="2">
    <source>
        <dbReference type="ARBA" id="ARBA00023315"/>
    </source>
</evidence>
<evidence type="ECO:0000259" key="3">
    <source>
        <dbReference type="PROSITE" id="PS51186"/>
    </source>
</evidence>
<gene>
    <name evidence="4" type="ORF">J2S73_003538</name>
</gene>
<evidence type="ECO:0000313" key="5">
    <source>
        <dbReference type="Proteomes" id="UP001229244"/>
    </source>
</evidence>
<dbReference type="InterPro" id="IPR000182">
    <property type="entry name" value="GNAT_dom"/>
</dbReference>
<dbReference type="InterPro" id="IPR016181">
    <property type="entry name" value="Acyl_CoA_acyltransferase"/>
</dbReference>
<organism evidence="4 5">
    <name type="scientific">Amorphus orientalis</name>
    <dbReference type="NCBI Taxonomy" id="649198"/>
    <lineage>
        <taxon>Bacteria</taxon>
        <taxon>Pseudomonadati</taxon>
        <taxon>Pseudomonadota</taxon>
        <taxon>Alphaproteobacteria</taxon>
        <taxon>Hyphomicrobiales</taxon>
        <taxon>Amorphaceae</taxon>
        <taxon>Amorphus</taxon>
    </lineage>
</organism>
<feature type="domain" description="N-acetyltransferase" evidence="3">
    <location>
        <begin position="25"/>
        <end position="177"/>
    </location>
</feature>
<accession>A0AAE3VT12</accession>
<dbReference type="InterPro" id="IPR050832">
    <property type="entry name" value="Bact_Acetyltransf"/>
</dbReference>
<keyword evidence="4" id="KW-0689">Ribosomal protein</keyword>
<keyword evidence="4" id="KW-0687">Ribonucleoprotein</keyword>
<keyword evidence="1" id="KW-0808">Transferase</keyword>
<dbReference type="GO" id="GO:0016747">
    <property type="term" value="F:acyltransferase activity, transferring groups other than amino-acyl groups"/>
    <property type="evidence" value="ECO:0007669"/>
    <property type="project" value="InterPro"/>
</dbReference>
<comment type="caution">
    <text evidence="4">The sequence shown here is derived from an EMBL/GenBank/DDBJ whole genome shotgun (WGS) entry which is preliminary data.</text>
</comment>
<dbReference type="PROSITE" id="PS51186">
    <property type="entry name" value="GNAT"/>
    <property type="match status" value="1"/>
</dbReference>
<dbReference type="RefSeq" id="WP_306886956.1">
    <property type="nucleotide sequence ID" value="NZ_JAUSUL010000004.1"/>
</dbReference>
<dbReference type="CDD" id="cd04301">
    <property type="entry name" value="NAT_SF"/>
    <property type="match status" value="1"/>
</dbReference>
<evidence type="ECO:0000256" key="1">
    <source>
        <dbReference type="ARBA" id="ARBA00022679"/>
    </source>
</evidence>
<keyword evidence="2" id="KW-0012">Acyltransferase</keyword>
<dbReference type="Gene3D" id="3.40.630.30">
    <property type="match status" value="1"/>
</dbReference>
<dbReference type="Proteomes" id="UP001229244">
    <property type="component" value="Unassembled WGS sequence"/>
</dbReference>
<protein>
    <submittedName>
        <fullName evidence="4">Ribosomal protein S18 acetylase RimI-like enzyme</fullName>
    </submittedName>
</protein>
<evidence type="ECO:0000313" key="4">
    <source>
        <dbReference type="EMBL" id="MDQ0317061.1"/>
    </source>
</evidence>
<dbReference type="GO" id="GO:0005840">
    <property type="term" value="C:ribosome"/>
    <property type="evidence" value="ECO:0007669"/>
    <property type="project" value="UniProtKB-KW"/>
</dbReference>